<keyword evidence="1 4" id="KW-0285">Flavoprotein</keyword>
<dbReference type="InterPro" id="IPR014729">
    <property type="entry name" value="Rossmann-like_a/b/a_fold"/>
</dbReference>
<dbReference type="PANTHER" id="PTHR11455:SF9">
    <property type="entry name" value="CRYPTOCHROME CIRCADIAN CLOCK 5 ISOFORM X1"/>
    <property type="match status" value="1"/>
</dbReference>
<feature type="site" description="Electron transfer via tryptophanyl radical" evidence="5">
    <location>
        <position position="367"/>
    </location>
</feature>
<evidence type="ECO:0000256" key="3">
    <source>
        <dbReference type="ARBA" id="ARBA00022991"/>
    </source>
</evidence>
<dbReference type="Pfam" id="PF00875">
    <property type="entry name" value="DNA_photolyase"/>
    <property type="match status" value="1"/>
</dbReference>
<accession>A0A544QP44</accession>
<dbReference type="PRINTS" id="PR00147">
    <property type="entry name" value="DNAPHOTLYASE"/>
</dbReference>
<dbReference type="PANTHER" id="PTHR11455">
    <property type="entry name" value="CRYPTOCHROME"/>
    <property type="match status" value="1"/>
</dbReference>
<sequence>MHLFWHRRDLRVPDNRGLAAATTDDTTLPVYVVDHDMLARLGRRQRAFMIEGVRALKARYQELGGDLLIREGPPAATLARVAEEYDAEAVYYNHHYRPARRHRQQQVDERLSTRCSIDLTLVDPADLAPSYPNHSQFHTDWQAEPKPTPAVVQTDALAAVDDETTIDDIPISEEATVDDDAPNPDTADSDPPSAGYDAARDRYDSFLADGIETYNDTRDDMQAAVERPVGAVSRLSPYLAAGMIGVREVWADATERYDAADEDTAAKNADGAAARNIEKYRYELSWREQNYHLLHYNPTLLTENYKSLPNRIAWKNDPDEIAAWKAGETGYPLVDAGMRQLNQEGYIHNRPRQNVASFCTKHLLIDWRIGARYFAEQLLDHDPANNYANWQWIASTGTDSVDVRIFDPVAQLSKYDANADYVTEYVPELRGVEPAKVVEWPTLSAETRQRLGPEYPEPIVDRDAAYERAQRVFETALGKR</sequence>
<dbReference type="SUPFAM" id="SSF48173">
    <property type="entry name" value="Cryptochrome/photolyase FAD-binding domain"/>
    <property type="match status" value="1"/>
</dbReference>
<dbReference type="RefSeq" id="WP_142443762.1">
    <property type="nucleotide sequence ID" value="NZ_SESI01000002.1"/>
</dbReference>
<evidence type="ECO:0000256" key="1">
    <source>
        <dbReference type="ARBA" id="ARBA00022630"/>
    </source>
</evidence>
<feature type="site" description="Electron transfer via tryptophanyl radical" evidence="5">
    <location>
        <position position="314"/>
    </location>
</feature>
<evidence type="ECO:0000313" key="9">
    <source>
        <dbReference type="EMBL" id="TQQ80650.1"/>
    </source>
</evidence>
<name>A0A544QP44_9EURY</name>
<dbReference type="AlphaFoldDB" id="A0A544QP44"/>
<dbReference type="GO" id="GO:0003904">
    <property type="term" value="F:deoxyribodipyrimidine photo-lyase activity"/>
    <property type="evidence" value="ECO:0007669"/>
    <property type="project" value="TreeGrafter"/>
</dbReference>
<feature type="binding site" evidence="4">
    <location>
        <begin position="380"/>
        <end position="382"/>
    </location>
    <ligand>
        <name>FAD</name>
        <dbReference type="ChEBI" id="CHEBI:57692"/>
    </ligand>
</feature>
<dbReference type="GO" id="GO:0071949">
    <property type="term" value="F:FAD binding"/>
    <property type="evidence" value="ECO:0007669"/>
    <property type="project" value="TreeGrafter"/>
</dbReference>
<evidence type="ECO:0000256" key="7">
    <source>
        <dbReference type="SAM" id="MobiDB-lite"/>
    </source>
</evidence>
<feature type="binding site" evidence="4">
    <location>
        <position position="280"/>
    </location>
    <ligand>
        <name>FAD</name>
        <dbReference type="ChEBI" id="CHEBI:57692"/>
    </ligand>
</feature>
<keyword evidence="2 4" id="KW-0274">FAD</keyword>
<dbReference type="EMBL" id="SESI01000002">
    <property type="protein sequence ID" value="TQQ80650.1"/>
    <property type="molecule type" value="Genomic_DNA"/>
</dbReference>
<protein>
    <submittedName>
        <fullName evidence="9">Deoxyribodipyrimidine photo-lyase</fullName>
    </submittedName>
</protein>
<keyword evidence="3 6" id="KW-0157">Chromophore</keyword>
<feature type="domain" description="Photolyase/cryptochrome alpha/beta" evidence="8">
    <location>
        <begin position="1"/>
        <end position="127"/>
    </location>
</feature>
<comment type="cofactor">
    <cofactor evidence="4">
        <name>FAD</name>
        <dbReference type="ChEBI" id="CHEBI:57692"/>
    </cofactor>
    <text evidence="4">Binds 1 FAD per subunit.</text>
</comment>
<gene>
    <name evidence="9" type="ORF">EWF95_09220</name>
</gene>
<dbReference type="GO" id="GO:0006139">
    <property type="term" value="P:nucleobase-containing compound metabolic process"/>
    <property type="evidence" value="ECO:0007669"/>
    <property type="project" value="UniProtKB-ARBA"/>
</dbReference>
<comment type="caution">
    <text evidence="9">The sequence shown here is derived from an EMBL/GenBank/DDBJ whole genome shotgun (WGS) entry which is preliminary data.</text>
</comment>
<dbReference type="OrthoDB" id="11721at2157"/>
<comment type="similarity">
    <text evidence="6">Belongs to the DNA photolyase family.</text>
</comment>
<proteinExistence type="inferred from homology"/>
<dbReference type="InterPro" id="IPR002081">
    <property type="entry name" value="Cryptochrome/DNA_photolyase_1"/>
</dbReference>
<dbReference type="Proteomes" id="UP000315385">
    <property type="component" value="Unassembled WGS sequence"/>
</dbReference>
<dbReference type="InterPro" id="IPR006050">
    <property type="entry name" value="DNA_photolyase_N"/>
</dbReference>
<organism evidence="9 10">
    <name type="scientific">Halonotius roseus</name>
    <dbReference type="NCBI Taxonomy" id="2511997"/>
    <lineage>
        <taxon>Archaea</taxon>
        <taxon>Methanobacteriati</taxon>
        <taxon>Methanobacteriota</taxon>
        <taxon>Stenosarchaea group</taxon>
        <taxon>Halobacteria</taxon>
        <taxon>Halobacteriales</taxon>
        <taxon>Haloferacaceae</taxon>
        <taxon>Halonotius</taxon>
    </lineage>
</organism>
<dbReference type="PROSITE" id="PS00394">
    <property type="entry name" value="DNA_PHOTOLYASES_1_1"/>
    <property type="match status" value="1"/>
</dbReference>
<keyword evidence="10" id="KW-1185">Reference proteome</keyword>
<evidence type="ECO:0000256" key="2">
    <source>
        <dbReference type="ARBA" id="ARBA00022827"/>
    </source>
</evidence>
<keyword evidence="9" id="KW-0456">Lyase</keyword>
<evidence type="ECO:0000256" key="4">
    <source>
        <dbReference type="PIRSR" id="PIRSR602081-1"/>
    </source>
</evidence>
<dbReference type="Pfam" id="PF03441">
    <property type="entry name" value="FAD_binding_7"/>
    <property type="match status" value="1"/>
</dbReference>
<dbReference type="SUPFAM" id="SSF52425">
    <property type="entry name" value="Cryptochrome/photolyase, N-terminal domain"/>
    <property type="match status" value="1"/>
</dbReference>
<dbReference type="InterPro" id="IPR036134">
    <property type="entry name" value="Crypto/Photolyase_FAD-like_sf"/>
</dbReference>
<feature type="region of interest" description="Disordered" evidence="7">
    <location>
        <begin position="161"/>
        <end position="198"/>
    </location>
</feature>
<feature type="site" description="Electron transfer via tryptophanyl radical" evidence="5">
    <location>
        <position position="390"/>
    </location>
</feature>
<dbReference type="InterPro" id="IPR018394">
    <property type="entry name" value="DNA_photolyase_1_CS_C"/>
</dbReference>
<dbReference type="PROSITE" id="PS51645">
    <property type="entry name" value="PHR_CRY_ALPHA_BETA"/>
    <property type="match status" value="1"/>
</dbReference>
<dbReference type="Gene3D" id="1.25.40.80">
    <property type="match status" value="1"/>
</dbReference>
<reference evidence="9 10" key="1">
    <citation type="submission" date="2019-02" db="EMBL/GenBank/DDBJ databases">
        <title>Halonotius sp. a new haloqrchaeon isolated from saline water.</title>
        <authorList>
            <person name="Duran-Viseras A."/>
            <person name="Sanchez-Porro C."/>
            <person name="Ventosa A."/>
        </authorList>
    </citation>
    <scope>NUCLEOTIDE SEQUENCE [LARGE SCALE GENOMIC DNA]</scope>
    <source>
        <strain evidence="9 10">F9-27</strain>
    </source>
</reference>
<evidence type="ECO:0000313" key="10">
    <source>
        <dbReference type="Proteomes" id="UP000315385"/>
    </source>
</evidence>
<evidence type="ECO:0000259" key="8">
    <source>
        <dbReference type="PROSITE" id="PS51645"/>
    </source>
</evidence>
<dbReference type="InterPro" id="IPR036155">
    <property type="entry name" value="Crypto/Photolyase_N_sf"/>
</dbReference>
<dbReference type="Gene3D" id="3.40.50.620">
    <property type="entry name" value="HUPs"/>
    <property type="match status" value="1"/>
</dbReference>
<dbReference type="GO" id="GO:0006950">
    <property type="term" value="P:response to stress"/>
    <property type="evidence" value="ECO:0007669"/>
    <property type="project" value="UniProtKB-ARBA"/>
</dbReference>
<evidence type="ECO:0000256" key="5">
    <source>
        <dbReference type="PIRSR" id="PIRSR602081-2"/>
    </source>
</evidence>
<feature type="binding site" evidence="4">
    <location>
        <position position="214"/>
    </location>
    <ligand>
        <name>FAD</name>
        <dbReference type="ChEBI" id="CHEBI:57692"/>
    </ligand>
</feature>
<dbReference type="Gene3D" id="1.10.579.10">
    <property type="entry name" value="DNA Cyclobutane Dipyrimidine Photolyase, subunit A, domain 3"/>
    <property type="match status" value="1"/>
</dbReference>
<dbReference type="InterPro" id="IPR005101">
    <property type="entry name" value="Cryptochr/Photolyase_FAD-bd"/>
</dbReference>
<dbReference type="GO" id="GO:0003677">
    <property type="term" value="F:DNA binding"/>
    <property type="evidence" value="ECO:0007669"/>
    <property type="project" value="TreeGrafter"/>
</dbReference>
<evidence type="ECO:0000256" key="6">
    <source>
        <dbReference type="RuleBase" id="RU004182"/>
    </source>
</evidence>